<evidence type="ECO:0000313" key="3">
    <source>
        <dbReference type="Proteomes" id="UP001500967"/>
    </source>
</evidence>
<dbReference type="Pfam" id="PF10400">
    <property type="entry name" value="Vir_act_alpha_C"/>
    <property type="match status" value="1"/>
</dbReference>
<comment type="caution">
    <text evidence="2">The sequence shown here is derived from an EMBL/GenBank/DDBJ whole genome shotgun (WGS) entry which is preliminary data.</text>
</comment>
<gene>
    <name evidence="2" type="ORF">GCM10009539_28840</name>
</gene>
<evidence type="ECO:0000313" key="2">
    <source>
        <dbReference type="EMBL" id="GAA0241666.1"/>
    </source>
</evidence>
<accession>A0ABP3DW78</accession>
<dbReference type="SUPFAM" id="SSF46785">
    <property type="entry name" value="Winged helix' DNA-binding domain"/>
    <property type="match status" value="1"/>
</dbReference>
<dbReference type="RefSeq" id="WP_344649308.1">
    <property type="nucleotide sequence ID" value="NZ_BAAAGX010000010.1"/>
</dbReference>
<dbReference type="InterPro" id="IPR018309">
    <property type="entry name" value="Tscrpt_reg_PadR_C"/>
</dbReference>
<dbReference type="Proteomes" id="UP001500967">
    <property type="component" value="Unassembled WGS sequence"/>
</dbReference>
<proteinExistence type="predicted"/>
<name>A0ABP3DW78_9ACTN</name>
<sequence length="118" mass="13297">MTEEELAAVVGEGARGSRRYAITEAGRERLREWMLTPAGDAPARNEFLLRLFMLTALEPADARVLVERITEESERESADLRGVIARMEAADDGGQFGFARYAAEFGLRWYTVQREWAA</sequence>
<feature type="domain" description="Transcription regulator PadR C-terminal" evidence="1">
    <location>
        <begin position="44"/>
        <end position="117"/>
    </location>
</feature>
<dbReference type="EMBL" id="BAAAGX010000010">
    <property type="protein sequence ID" value="GAA0241666.1"/>
    <property type="molecule type" value="Genomic_DNA"/>
</dbReference>
<organism evidence="2 3">
    <name type="scientific">Cryptosporangium japonicum</name>
    <dbReference type="NCBI Taxonomy" id="80872"/>
    <lineage>
        <taxon>Bacteria</taxon>
        <taxon>Bacillati</taxon>
        <taxon>Actinomycetota</taxon>
        <taxon>Actinomycetes</taxon>
        <taxon>Cryptosporangiales</taxon>
        <taxon>Cryptosporangiaceae</taxon>
        <taxon>Cryptosporangium</taxon>
    </lineage>
</organism>
<reference evidence="3" key="1">
    <citation type="journal article" date="2019" name="Int. J. Syst. Evol. Microbiol.">
        <title>The Global Catalogue of Microorganisms (GCM) 10K type strain sequencing project: providing services to taxonomists for standard genome sequencing and annotation.</title>
        <authorList>
            <consortium name="The Broad Institute Genomics Platform"/>
            <consortium name="The Broad Institute Genome Sequencing Center for Infectious Disease"/>
            <person name="Wu L."/>
            <person name="Ma J."/>
        </authorList>
    </citation>
    <scope>NUCLEOTIDE SEQUENCE [LARGE SCALE GENOMIC DNA]</scope>
    <source>
        <strain evidence="3">JCM 10425</strain>
    </source>
</reference>
<evidence type="ECO:0000259" key="1">
    <source>
        <dbReference type="Pfam" id="PF10400"/>
    </source>
</evidence>
<keyword evidence="3" id="KW-1185">Reference proteome</keyword>
<dbReference type="InterPro" id="IPR036390">
    <property type="entry name" value="WH_DNA-bd_sf"/>
</dbReference>
<protein>
    <recommendedName>
        <fullName evidence="1">Transcription regulator PadR C-terminal domain-containing protein</fullName>
    </recommendedName>
</protein>